<feature type="compositionally biased region" description="Basic and acidic residues" evidence="2">
    <location>
        <begin position="11"/>
        <end position="25"/>
    </location>
</feature>
<feature type="compositionally biased region" description="Low complexity" evidence="2">
    <location>
        <begin position="211"/>
        <end position="226"/>
    </location>
</feature>
<proteinExistence type="predicted"/>
<sequence length="492" mass="52417">MDLLIGADIEHTGRTESVGRSHDAGGQHAPEVIPMSDLAIDRSEALRKIHAQSSAETSGLGDSLQRIHTLSSTETSGYGDTVPSPTAPSPSPEANAGRGICPSGQEFGHGVAGGGQPSAGTGTNPAYGKMTQRTDGRRTANSPANPGPEARSSKTNPGHSHPPRIPTGADGTPEFVSLAKGKTKVARTRKYARHASPPPPQIGAKLPPNRAPMTASTYASTPTAADDTADGRRGYGQRYGERVGDGRGSDLPRRTGARRPKLQRSRDLDESIDDDMVAYSPTETPPLVHVDPRRDRQPTEATLGAGAATGGSGARLGDGKNQSTWLKWSEDRRTSFKRRLDSLEQRQKDHERTRVSTPVRKARKESVMFVSPQLEDSHVSMADAAYPTPAVPVIAIGGGTGEAATGSGPDGAEAANVANHVAVTAARKPRRQEQEIKVDVRLSEYQMNALSAFWEHDVFVRSRWTGIALSLVSFMLGLIAATNYNWSTYTCK</sequence>
<gene>
    <name evidence="4" type="ORF">LSH36_798g01023</name>
</gene>
<comment type="caution">
    <text evidence="4">The sequence shown here is derived from an EMBL/GenBank/DDBJ whole genome shotgun (WGS) entry which is preliminary data.</text>
</comment>
<feature type="compositionally biased region" description="Basic residues" evidence="2">
    <location>
        <begin position="181"/>
        <end position="193"/>
    </location>
</feature>
<keyword evidence="1" id="KW-0175">Coiled coil</keyword>
<reference evidence="4" key="1">
    <citation type="journal article" date="2023" name="Mol. Biol. Evol.">
        <title>Third-Generation Sequencing Reveals the Adaptive Role of the Epigenome in Three Deep-Sea Polychaetes.</title>
        <authorList>
            <person name="Perez M."/>
            <person name="Aroh O."/>
            <person name="Sun Y."/>
            <person name="Lan Y."/>
            <person name="Juniper S.K."/>
            <person name="Young C.R."/>
            <person name="Angers B."/>
            <person name="Qian P.Y."/>
        </authorList>
    </citation>
    <scope>NUCLEOTIDE SEQUENCE</scope>
    <source>
        <strain evidence="4">P08H-3</strain>
    </source>
</reference>
<dbReference type="AlphaFoldDB" id="A0AAD9J0R6"/>
<feature type="transmembrane region" description="Helical" evidence="3">
    <location>
        <begin position="464"/>
        <end position="486"/>
    </location>
</feature>
<feature type="region of interest" description="Disordered" evidence="2">
    <location>
        <begin position="11"/>
        <end position="30"/>
    </location>
</feature>
<keyword evidence="5" id="KW-1185">Reference proteome</keyword>
<keyword evidence="3" id="KW-0472">Membrane</keyword>
<evidence type="ECO:0000256" key="3">
    <source>
        <dbReference type="SAM" id="Phobius"/>
    </source>
</evidence>
<dbReference type="EMBL" id="JAODUP010000798">
    <property type="protein sequence ID" value="KAK2143942.1"/>
    <property type="molecule type" value="Genomic_DNA"/>
</dbReference>
<feature type="region of interest" description="Disordered" evidence="2">
    <location>
        <begin position="72"/>
        <end position="321"/>
    </location>
</feature>
<evidence type="ECO:0000256" key="2">
    <source>
        <dbReference type="SAM" id="MobiDB-lite"/>
    </source>
</evidence>
<name>A0AAD9J0R6_9ANNE</name>
<evidence type="ECO:0000313" key="4">
    <source>
        <dbReference type="EMBL" id="KAK2143942.1"/>
    </source>
</evidence>
<dbReference type="Proteomes" id="UP001208570">
    <property type="component" value="Unassembled WGS sequence"/>
</dbReference>
<protein>
    <submittedName>
        <fullName evidence="4">Uncharacterized protein</fullName>
    </submittedName>
</protein>
<feature type="compositionally biased region" description="Basic and acidic residues" evidence="2">
    <location>
        <begin position="229"/>
        <end position="253"/>
    </location>
</feature>
<keyword evidence="3" id="KW-0812">Transmembrane</keyword>
<feature type="coiled-coil region" evidence="1">
    <location>
        <begin position="326"/>
        <end position="353"/>
    </location>
</feature>
<organism evidence="4 5">
    <name type="scientific">Paralvinella palmiformis</name>
    <dbReference type="NCBI Taxonomy" id="53620"/>
    <lineage>
        <taxon>Eukaryota</taxon>
        <taxon>Metazoa</taxon>
        <taxon>Spiralia</taxon>
        <taxon>Lophotrochozoa</taxon>
        <taxon>Annelida</taxon>
        <taxon>Polychaeta</taxon>
        <taxon>Sedentaria</taxon>
        <taxon>Canalipalpata</taxon>
        <taxon>Terebellida</taxon>
        <taxon>Terebelliformia</taxon>
        <taxon>Alvinellidae</taxon>
        <taxon>Paralvinella</taxon>
    </lineage>
</organism>
<accession>A0AAD9J0R6</accession>
<feature type="compositionally biased region" description="Gly residues" evidence="2">
    <location>
        <begin position="307"/>
        <end position="316"/>
    </location>
</feature>
<evidence type="ECO:0000313" key="5">
    <source>
        <dbReference type="Proteomes" id="UP001208570"/>
    </source>
</evidence>
<keyword evidence="3" id="KW-1133">Transmembrane helix</keyword>
<evidence type="ECO:0000256" key="1">
    <source>
        <dbReference type="SAM" id="Coils"/>
    </source>
</evidence>